<dbReference type="GO" id="GO:0003677">
    <property type="term" value="F:DNA binding"/>
    <property type="evidence" value="ECO:0007669"/>
    <property type="project" value="UniProtKB-KW"/>
</dbReference>
<dbReference type="PROSITE" id="PS50110">
    <property type="entry name" value="RESPONSE_REGULATORY"/>
    <property type="match status" value="1"/>
</dbReference>
<evidence type="ECO:0000259" key="6">
    <source>
        <dbReference type="PROSITE" id="PS50110"/>
    </source>
</evidence>
<dbReference type="Pfam" id="PF00158">
    <property type="entry name" value="Sigma54_activat"/>
    <property type="match status" value="1"/>
</dbReference>
<evidence type="ECO:0000256" key="4">
    <source>
        <dbReference type="PROSITE-ProRule" id="PRU00169"/>
    </source>
</evidence>
<dbReference type="CDD" id="cd00009">
    <property type="entry name" value="AAA"/>
    <property type="match status" value="1"/>
</dbReference>
<dbReference type="AlphaFoldDB" id="A0A7Y2H152"/>
<comment type="caution">
    <text evidence="7">The sequence shown here is derived from an EMBL/GenBank/DDBJ whole genome shotgun (WGS) entry which is preliminary data.</text>
</comment>
<keyword evidence="3" id="KW-0238">DNA-binding</keyword>
<accession>A0A7Y2H152</accession>
<dbReference type="SMART" id="SM00448">
    <property type="entry name" value="REC"/>
    <property type="match status" value="1"/>
</dbReference>
<dbReference type="PANTHER" id="PTHR32071:SF117">
    <property type="entry name" value="PTS-DEPENDENT DIHYDROXYACETONE KINASE OPERON REGULATORY PROTEIN-RELATED"/>
    <property type="match status" value="1"/>
</dbReference>
<feature type="non-terminal residue" evidence="7">
    <location>
        <position position="351"/>
    </location>
</feature>
<dbReference type="InterPro" id="IPR001789">
    <property type="entry name" value="Sig_transdc_resp-reg_receiver"/>
</dbReference>
<dbReference type="Pfam" id="PF00072">
    <property type="entry name" value="Response_reg"/>
    <property type="match status" value="1"/>
</dbReference>
<feature type="domain" description="Response regulatory" evidence="6">
    <location>
        <begin position="5"/>
        <end position="119"/>
    </location>
</feature>
<organism evidence="7 8">
    <name type="scientific">Eiseniibacteriota bacterium</name>
    <dbReference type="NCBI Taxonomy" id="2212470"/>
    <lineage>
        <taxon>Bacteria</taxon>
        <taxon>Candidatus Eiseniibacteriota</taxon>
    </lineage>
</organism>
<feature type="domain" description="Sigma-54 factor interaction" evidence="5">
    <location>
        <begin position="141"/>
        <end position="351"/>
    </location>
</feature>
<dbReference type="InterPro" id="IPR025943">
    <property type="entry name" value="Sigma_54_int_dom_ATP-bd_2"/>
</dbReference>
<dbReference type="InterPro" id="IPR002078">
    <property type="entry name" value="Sigma_54_int"/>
</dbReference>
<evidence type="ECO:0000313" key="8">
    <source>
        <dbReference type="Proteomes" id="UP000547674"/>
    </source>
</evidence>
<dbReference type="PANTHER" id="PTHR32071">
    <property type="entry name" value="TRANSCRIPTIONAL REGULATORY PROTEIN"/>
    <property type="match status" value="1"/>
</dbReference>
<dbReference type="PROSITE" id="PS00675">
    <property type="entry name" value="SIGMA54_INTERACT_1"/>
    <property type="match status" value="1"/>
</dbReference>
<dbReference type="Gene3D" id="3.40.50.2300">
    <property type="match status" value="1"/>
</dbReference>
<dbReference type="InterPro" id="IPR025662">
    <property type="entry name" value="Sigma_54_int_dom_ATP-bd_1"/>
</dbReference>
<dbReference type="EMBL" id="JABDJR010000033">
    <property type="protein sequence ID" value="NNF05318.1"/>
    <property type="molecule type" value="Genomic_DNA"/>
</dbReference>
<dbReference type="InterPro" id="IPR027417">
    <property type="entry name" value="P-loop_NTPase"/>
</dbReference>
<gene>
    <name evidence="7" type="ORF">HKN21_01025</name>
</gene>
<evidence type="ECO:0000256" key="2">
    <source>
        <dbReference type="ARBA" id="ARBA00022840"/>
    </source>
</evidence>
<dbReference type="GO" id="GO:0006355">
    <property type="term" value="P:regulation of DNA-templated transcription"/>
    <property type="evidence" value="ECO:0007669"/>
    <property type="project" value="InterPro"/>
</dbReference>
<keyword evidence="2" id="KW-0067">ATP-binding</keyword>
<name>A0A7Y2H152_UNCEI</name>
<dbReference type="GO" id="GO:0000160">
    <property type="term" value="P:phosphorelay signal transduction system"/>
    <property type="evidence" value="ECO:0007669"/>
    <property type="project" value="InterPro"/>
</dbReference>
<evidence type="ECO:0000256" key="3">
    <source>
        <dbReference type="ARBA" id="ARBA00023125"/>
    </source>
</evidence>
<dbReference type="Gene3D" id="1.10.8.60">
    <property type="match status" value="1"/>
</dbReference>
<dbReference type="Proteomes" id="UP000547674">
    <property type="component" value="Unassembled WGS sequence"/>
</dbReference>
<dbReference type="Gene3D" id="3.40.50.300">
    <property type="entry name" value="P-loop containing nucleotide triphosphate hydrolases"/>
    <property type="match status" value="1"/>
</dbReference>
<protein>
    <submittedName>
        <fullName evidence="7">Sigma-54-dependent Fis family transcriptional regulator</fullName>
    </submittedName>
</protein>
<evidence type="ECO:0000313" key="7">
    <source>
        <dbReference type="EMBL" id="NNF05318.1"/>
    </source>
</evidence>
<dbReference type="FunFam" id="3.40.50.300:FF:000006">
    <property type="entry name" value="DNA-binding transcriptional regulator NtrC"/>
    <property type="match status" value="1"/>
</dbReference>
<reference evidence="7 8" key="1">
    <citation type="submission" date="2020-03" db="EMBL/GenBank/DDBJ databases">
        <title>Metabolic flexibility allows generalist bacteria to become dominant in a frequently disturbed ecosystem.</title>
        <authorList>
            <person name="Chen Y.-J."/>
            <person name="Leung P.M."/>
            <person name="Bay S.K."/>
            <person name="Hugenholtz P."/>
            <person name="Kessler A.J."/>
            <person name="Shelley G."/>
            <person name="Waite D.W."/>
            <person name="Cook P.L."/>
            <person name="Greening C."/>
        </authorList>
    </citation>
    <scope>NUCLEOTIDE SEQUENCE [LARGE SCALE GENOMIC DNA]</scope>
    <source>
        <strain evidence="7">SS_bin_28</strain>
    </source>
</reference>
<dbReference type="SUPFAM" id="SSF52172">
    <property type="entry name" value="CheY-like"/>
    <property type="match status" value="1"/>
</dbReference>
<sequence length="351" mass="38714">MQKPRVLVIDDEKNIRRTLSMILKGDGFQVAEAETGEEGLAMATEKLFELVILDVNLPGEDGLQILPKLKKVSPRTSVVMVSGQATVQIAVDATRAGAFDFIEKPLSKDRVLIALRNALRLSQLDLQVSAMQDEESMRYQLVGDSKGLNSVLRQIDKVGPTPATVLVTGESGTGKELVARAIHGASSRKDKAFIKVNCAAIPEELIETELFGCVKGAYTGADRDRDGKFTAADGGTIFLDEIGDMSLKVQAKVLRALQEGEIERVGDTEPMHVDVRVIAATNKDLMKEVQGDRFREDLFYRLNVIPIVVPPLRERREDIPNLCEHFLTRYAVENDLPRMELSKKATLALSE</sequence>
<dbReference type="PROSITE" id="PS50045">
    <property type="entry name" value="SIGMA54_INTERACT_4"/>
    <property type="match status" value="1"/>
</dbReference>
<dbReference type="PROSITE" id="PS00676">
    <property type="entry name" value="SIGMA54_INTERACT_2"/>
    <property type="match status" value="1"/>
</dbReference>
<dbReference type="SUPFAM" id="SSF52540">
    <property type="entry name" value="P-loop containing nucleoside triphosphate hydrolases"/>
    <property type="match status" value="1"/>
</dbReference>
<keyword evidence="4" id="KW-0597">Phosphoprotein</keyword>
<evidence type="ECO:0000256" key="1">
    <source>
        <dbReference type="ARBA" id="ARBA00022741"/>
    </source>
</evidence>
<dbReference type="GO" id="GO:0005524">
    <property type="term" value="F:ATP binding"/>
    <property type="evidence" value="ECO:0007669"/>
    <property type="project" value="UniProtKB-KW"/>
</dbReference>
<dbReference type="InterPro" id="IPR003593">
    <property type="entry name" value="AAA+_ATPase"/>
</dbReference>
<proteinExistence type="predicted"/>
<dbReference type="InterPro" id="IPR011006">
    <property type="entry name" value="CheY-like_superfamily"/>
</dbReference>
<evidence type="ECO:0000259" key="5">
    <source>
        <dbReference type="PROSITE" id="PS50045"/>
    </source>
</evidence>
<keyword evidence="1" id="KW-0547">Nucleotide-binding</keyword>
<feature type="modified residue" description="4-aspartylphosphate" evidence="4">
    <location>
        <position position="54"/>
    </location>
</feature>
<dbReference type="SMART" id="SM00382">
    <property type="entry name" value="AAA"/>
    <property type="match status" value="1"/>
</dbReference>